<gene>
    <name evidence="1" type="ORF">PS723_06323</name>
</gene>
<name>A0A5E7FXW4_PSEFL</name>
<evidence type="ECO:0000313" key="2">
    <source>
        <dbReference type="Proteomes" id="UP000379480"/>
    </source>
</evidence>
<dbReference type="EMBL" id="CABVHY010000056">
    <property type="protein sequence ID" value="VVO44229.1"/>
    <property type="molecule type" value="Genomic_DNA"/>
</dbReference>
<sequence length="39" mass="3984">MGNEIVAGLKTSLGADPVREVDQKIAPMAPTSLDGRCAA</sequence>
<accession>A0A5E7FXW4</accession>
<proteinExistence type="predicted"/>
<protein>
    <submittedName>
        <fullName evidence="1">Uncharacterized protein</fullName>
    </submittedName>
</protein>
<reference evidence="1 2" key="1">
    <citation type="submission" date="2019-09" db="EMBL/GenBank/DDBJ databases">
        <authorList>
            <person name="Chandra G."/>
            <person name="Truman W A."/>
        </authorList>
    </citation>
    <scope>NUCLEOTIDE SEQUENCE [LARGE SCALE GENOMIC DNA]</scope>
    <source>
        <strain evidence="1">PS723</strain>
    </source>
</reference>
<dbReference type="AlphaFoldDB" id="A0A5E7FXW4"/>
<evidence type="ECO:0000313" key="1">
    <source>
        <dbReference type="EMBL" id="VVO44229.1"/>
    </source>
</evidence>
<dbReference type="Proteomes" id="UP000379480">
    <property type="component" value="Unassembled WGS sequence"/>
</dbReference>
<organism evidence="1 2">
    <name type="scientific">Pseudomonas fluorescens</name>
    <dbReference type="NCBI Taxonomy" id="294"/>
    <lineage>
        <taxon>Bacteria</taxon>
        <taxon>Pseudomonadati</taxon>
        <taxon>Pseudomonadota</taxon>
        <taxon>Gammaproteobacteria</taxon>
        <taxon>Pseudomonadales</taxon>
        <taxon>Pseudomonadaceae</taxon>
        <taxon>Pseudomonas</taxon>
    </lineage>
</organism>